<feature type="transmembrane region" description="Helical" evidence="1">
    <location>
        <begin position="6"/>
        <end position="26"/>
    </location>
</feature>
<accession>A0A3B0UVW7</accession>
<gene>
    <name evidence="2" type="ORF">MNBD_BACTEROID04-206</name>
</gene>
<dbReference type="AlphaFoldDB" id="A0A3B0UVW7"/>
<evidence type="ECO:0000256" key="1">
    <source>
        <dbReference type="SAM" id="Phobius"/>
    </source>
</evidence>
<name>A0A3B0UVW7_9ZZZZ</name>
<keyword evidence="1" id="KW-1133">Transmembrane helix</keyword>
<feature type="non-terminal residue" evidence="2">
    <location>
        <position position="68"/>
    </location>
</feature>
<keyword evidence="1" id="KW-0472">Membrane</keyword>
<dbReference type="EMBL" id="UOER01000239">
    <property type="protein sequence ID" value="VAW24184.1"/>
    <property type="molecule type" value="Genomic_DNA"/>
</dbReference>
<feature type="transmembrane region" description="Helical" evidence="1">
    <location>
        <begin position="38"/>
        <end position="59"/>
    </location>
</feature>
<protein>
    <submittedName>
        <fullName evidence="2">Uncharacterized protein</fullName>
    </submittedName>
</protein>
<keyword evidence="1" id="KW-0812">Transmembrane</keyword>
<sequence length="68" mass="7693">MTALLYILLAIVVAVAIWQITSIFNLKGTIATEKDNNTQGILFAVFGIFFYGLMIFSFWKYTVVLLPE</sequence>
<proteinExistence type="predicted"/>
<organism evidence="2">
    <name type="scientific">hydrothermal vent metagenome</name>
    <dbReference type="NCBI Taxonomy" id="652676"/>
    <lineage>
        <taxon>unclassified sequences</taxon>
        <taxon>metagenomes</taxon>
        <taxon>ecological metagenomes</taxon>
    </lineage>
</organism>
<evidence type="ECO:0000313" key="2">
    <source>
        <dbReference type="EMBL" id="VAW24184.1"/>
    </source>
</evidence>
<reference evidence="2" key="1">
    <citation type="submission" date="2018-06" db="EMBL/GenBank/DDBJ databases">
        <authorList>
            <person name="Zhirakovskaya E."/>
        </authorList>
    </citation>
    <scope>NUCLEOTIDE SEQUENCE</scope>
</reference>